<dbReference type="SUPFAM" id="SSF53850">
    <property type="entry name" value="Periplasmic binding protein-like II"/>
    <property type="match status" value="1"/>
</dbReference>
<evidence type="ECO:0000256" key="4">
    <source>
        <dbReference type="ARBA" id="ARBA00023163"/>
    </source>
</evidence>
<keyword evidence="4" id="KW-0804">Transcription</keyword>
<dbReference type="RefSeq" id="WP_143693397.1">
    <property type="nucleotide sequence ID" value="NZ_AP019799.1"/>
</dbReference>
<dbReference type="PANTHER" id="PTHR30537">
    <property type="entry name" value="HTH-TYPE TRANSCRIPTIONAL REGULATOR"/>
    <property type="match status" value="1"/>
</dbReference>
<accession>A0A510IA13</accession>
<dbReference type="GO" id="GO:0006351">
    <property type="term" value="P:DNA-templated transcription"/>
    <property type="evidence" value="ECO:0007669"/>
    <property type="project" value="TreeGrafter"/>
</dbReference>
<keyword evidence="3" id="KW-0238">DNA-binding</keyword>
<dbReference type="InterPro" id="IPR005119">
    <property type="entry name" value="LysR_subst-bd"/>
</dbReference>
<dbReference type="PROSITE" id="PS50931">
    <property type="entry name" value="HTH_LYSR"/>
    <property type="match status" value="1"/>
</dbReference>
<dbReference type="Pfam" id="PF03466">
    <property type="entry name" value="LysR_substrate"/>
    <property type="match status" value="1"/>
</dbReference>
<dbReference type="Proteomes" id="UP000315115">
    <property type="component" value="Chromosome 2"/>
</dbReference>
<protein>
    <submittedName>
        <fullName evidence="6">LysR family transcriptional regulator</fullName>
    </submittedName>
</protein>
<dbReference type="SUPFAM" id="SSF46785">
    <property type="entry name" value="Winged helix' DNA-binding domain"/>
    <property type="match status" value="1"/>
</dbReference>
<evidence type="ECO:0000256" key="3">
    <source>
        <dbReference type="ARBA" id="ARBA00023125"/>
    </source>
</evidence>
<evidence type="ECO:0000256" key="2">
    <source>
        <dbReference type="ARBA" id="ARBA00023015"/>
    </source>
</evidence>
<proteinExistence type="inferred from homology"/>
<keyword evidence="2" id="KW-0805">Transcription regulation</keyword>
<reference evidence="7" key="1">
    <citation type="submission" date="2019-07" db="EMBL/GenBank/DDBJ databases">
        <title>Complete Genome Sequences of Vibrion rotiferianus strain AM7.</title>
        <authorList>
            <person name="Miyazaki K."/>
            <person name="Wiseschart A."/>
            <person name="Pootanakit K."/>
            <person name="Ishimori K."/>
            <person name="Kitahara K."/>
        </authorList>
    </citation>
    <scope>NUCLEOTIDE SEQUENCE [LARGE SCALE GENOMIC DNA]</scope>
    <source>
        <strain evidence="7">AM7</strain>
    </source>
</reference>
<comment type="similarity">
    <text evidence="1">Belongs to the LysR transcriptional regulatory family.</text>
</comment>
<name>A0A510IA13_9VIBR</name>
<organism evidence="6 7">
    <name type="scientific">Vibrio rotiferianus</name>
    <dbReference type="NCBI Taxonomy" id="190895"/>
    <lineage>
        <taxon>Bacteria</taxon>
        <taxon>Pseudomonadati</taxon>
        <taxon>Pseudomonadota</taxon>
        <taxon>Gammaproteobacteria</taxon>
        <taxon>Vibrionales</taxon>
        <taxon>Vibrionaceae</taxon>
        <taxon>Vibrio</taxon>
    </lineage>
</organism>
<gene>
    <name evidence="6" type="ORF">VroAM7_31720</name>
</gene>
<dbReference type="Gene3D" id="3.40.190.290">
    <property type="match status" value="1"/>
</dbReference>
<dbReference type="FunFam" id="1.10.10.10:FF:000001">
    <property type="entry name" value="LysR family transcriptional regulator"/>
    <property type="match status" value="1"/>
</dbReference>
<dbReference type="InterPro" id="IPR036388">
    <property type="entry name" value="WH-like_DNA-bd_sf"/>
</dbReference>
<dbReference type="Pfam" id="PF00126">
    <property type="entry name" value="HTH_1"/>
    <property type="match status" value="1"/>
</dbReference>
<evidence type="ECO:0000256" key="1">
    <source>
        <dbReference type="ARBA" id="ARBA00009437"/>
    </source>
</evidence>
<feature type="domain" description="HTH lysR-type" evidence="5">
    <location>
        <begin position="7"/>
        <end position="64"/>
    </location>
</feature>
<dbReference type="PANTHER" id="PTHR30537:SF14">
    <property type="entry name" value="TRANSCRIPTIONAL REGULATOR LYSR FAMILY"/>
    <property type="match status" value="1"/>
</dbReference>
<evidence type="ECO:0000313" key="6">
    <source>
        <dbReference type="EMBL" id="BBL90519.1"/>
    </source>
</evidence>
<dbReference type="AlphaFoldDB" id="A0A510IA13"/>
<dbReference type="EMBL" id="AP019799">
    <property type="protein sequence ID" value="BBL90519.1"/>
    <property type="molecule type" value="Genomic_DNA"/>
</dbReference>
<dbReference type="InterPro" id="IPR000847">
    <property type="entry name" value="LysR_HTH_N"/>
</dbReference>
<evidence type="ECO:0000259" key="5">
    <source>
        <dbReference type="PROSITE" id="PS50931"/>
    </source>
</evidence>
<dbReference type="Gene3D" id="1.10.10.10">
    <property type="entry name" value="Winged helix-like DNA-binding domain superfamily/Winged helix DNA-binding domain"/>
    <property type="match status" value="1"/>
</dbReference>
<dbReference type="CDD" id="cd08422">
    <property type="entry name" value="PBP2_CrgA_like"/>
    <property type="match status" value="1"/>
</dbReference>
<dbReference type="InterPro" id="IPR058163">
    <property type="entry name" value="LysR-type_TF_proteobact-type"/>
</dbReference>
<dbReference type="InterPro" id="IPR036390">
    <property type="entry name" value="WH_DNA-bd_sf"/>
</dbReference>
<evidence type="ECO:0000313" key="7">
    <source>
        <dbReference type="Proteomes" id="UP000315115"/>
    </source>
</evidence>
<sequence length="300" mass="33764">MNNDLQHKAYQMVFFNALATSGSLTKAAEKLGVSISHVSKQITTLEEDLNVQLVNRSTRNMALTAEGKEYAEYCGKIVNLIQTANSMMIDSRDELSGNVRLALSCSFGTIHILPALDKLQKLYPSLTIEVSLLDYKVDMLEENIDLWFTTCKEINPSYVAQRIQDSEFILLAAPNYIAEAGKPCHPADLQSHNCVTYHSKNRRYNQWGFSKESEQIEVEVSGNFRVDKAEAVRDAVLAGRGIGYIASYLLTDEIESGKLVPLLTDWTPTLQMPVYAVYPKFQNLPKRLKTIINFIKESIK</sequence>
<dbReference type="FunFam" id="3.40.190.290:FF:000001">
    <property type="entry name" value="Transcriptional regulator, LysR family"/>
    <property type="match status" value="1"/>
</dbReference>
<dbReference type="GO" id="GO:0043565">
    <property type="term" value="F:sequence-specific DNA binding"/>
    <property type="evidence" value="ECO:0007669"/>
    <property type="project" value="TreeGrafter"/>
</dbReference>
<dbReference type="GO" id="GO:0003700">
    <property type="term" value="F:DNA-binding transcription factor activity"/>
    <property type="evidence" value="ECO:0007669"/>
    <property type="project" value="InterPro"/>
</dbReference>